<dbReference type="Proteomes" id="UP000241507">
    <property type="component" value="Chromosome"/>
</dbReference>
<dbReference type="AlphaFoldDB" id="A0A2R3Z3D9"/>
<protein>
    <submittedName>
        <fullName evidence="1">Uncharacterized protein</fullName>
    </submittedName>
</protein>
<dbReference type="RefSeq" id="WP_107011547.1">
    <property type="nucleotide sequence ID" value="NZ_CP028136.1"/>
</dbReference>
<evidence type="ECO:0000313" key="1">
    <source>
        <dbReference type="EMBL" id="AVR44769.1"/>
    </source>
</evidence>
<dbReference type="KEGG" id="grs:C7S20_05530"/>
<accession>A0A2R3Z3D9</accession>
<dbReference type="OrthoDB" id="1452971at2"/>
<proteinExistence type="predicted"/>
<evidence type="ECO:0000313" key="2">
    <source>
        <dbReference type="Proteomes" id="UP000241507"/>
    </source>
</evidence>
<reference evidence="2" key="1">
    <citation type="submission" date="2018-03" db="EMBL/GenBank/DDBJ databases">
        <title>Gramella fulva sp. nov., isolated from a dry surface of tidal flat.</title>
        <authorList>
            <person name="Hwang S.H."/>
            <person name="Hwang W.M."/>
            <person name="Kang K."/>
            <person name="Ahn T.-Y."/>
        </authorList>
    </citation>
    <scope>NUCLEOTIDE SEQUENCE [LARGE SCALE GENOMIC DNA]</scope>
    <source>
        <strain evidence="2">SH35</strain>
    </source>
</reference>
<sequence>MAIIKFENTHDLIDYLCQKEVLGELKVKFWLGNGWESEFNFDYPDLEKHLNLQLFIHFLDCIWMVNKVEVDFESVEDYSTYGEWSGMEMEDKSYIEQILSFIRESVEEATPINDVYTHIDIEENGDSYKLSNIEVKRFEIFQWDDGQKSIPIDQELRLEHFLLL</sequence>
<keyword evidence="2" id="KW-1185">Reference proteome</keyword>
<dbReference type="EMBL" id="CP028136">
    <property type="protein sequence ID" value="AVR44769.1"/>
    <property type="molecule type" value="Genomic_DNA"/>
</dbReference>
<gene>
    <name evidence="1" type="ORF">C7S20_05530</name>
</gene>
<organism evidence="1 2">
    <name type="scientific">Christiangramia fulva</name>
    <dbReference type="NCBI Taxonomy" id="2126553"/>
    <lineage>
        <taxon>Bacteria</taxon>
        <taxon>Pseudomonadati</taxon>
        <taxon>Bacteroidota</taxon>
        <taxon>Flavobacteriia</taxon>
        <taxon>Flavobacteriales</taxon>
        <taxon>Flavobacteriaceae</taxon>
        <taxon>Christiangramia</taxon>
    </lineage>
</organism>
<name>A0A2R3Z3D9_9FLAO</name>